<dbReference type="NCBIfam" id="TIGR02834">
    <property type="entry name" value="spo_ytxC"/>
    <property type="match status" value="1"/>
</dbReference>
<keyword evidence="2" id="KW-1185">Reference proteome</keyword>
<proteinExistence type="predicted"/>
<reference evidence="1" key="2">
    <citation type="submission" date="2020-09" db="EMBL/GenBank/DDBJ databases">
        <authorList>
            <person name="Sun Q."/>
            <person name="Zhou Y."/>
        </authorList>
    </citation>
    <scope>NUCLEOTIDE SEQUENCE</scope>
    <source>
        <strain evidence="1">CGMCC 1.15454</strain>
    </source>
</reference>
<sequence length="284" mass="33853">MLLEVYFSSDKEVISFCEYLFRYNKQIELHWKTDEDWGNLLQLQYQLPGNKTMDSIAKAMTDVFINHRLTNMIKHIMEEYYYYTNTDEMERILDLTHWIFSGEDDDSLQVRKNKDPNQLLQSLFIANIKNTTTIHYDSIVKFRLKVFKDQLIHYVGLAIDEFKREEDHQAFVNMLREYIAKKEPTYNLIHVLQGSTFSFFKENGKPFSKMELRMLMQKEPLYIVGLDKDELNLAPLVAMAPKKIKIYGDHPSEPKTLTVINVFEEKVEFEAYKNFPFTYYLKNP</sequence>
<dbReference type="EMBL" id="BMJD01000001">
    <property type="protein sequence ID" value="GGB27729.1"/>
    <property type="molecule type" value="Genomic_DNA"/>
</dbReference>
<dbReference type="PIRSF" id="PIRSF012563">
    <property type="entry name" value="YtxC"/>
    <property type="match status" value="1"/>
</dbReference>
<organism evidence="1 2">
    <name type="scientific">Lentibacillus populi</name>
    <dbReference type="NCBI Taxonomy" id="1827502"/>
    <lineage>
        <taxon>Bacteria</taxon>
        <taxon>Bacillati</taxon>
        <taxon>Bacillota</taxon>
        <taxon>Bacilli</taxon>
        <taxon>Bacillales</taxon>
        <taxon>Bacillaceae</taxon>
        <taxon>Lentibacillus</taxon>
    </lineage>
</organism>
<reference evidence="1" key="1">
    <citation type="journal article" date="2014" name="Int. J. Syst. Evol. Microbiol.">
        <title>Complete genome sequence of Corynebacterium casei LMG S-19264T (=DSM 44701T), isolated from a smear-ripened cheese.</title>
        <authorList>
            <consortium name="US DOE Joint Genome Institute (JGI-PGF)"/>
            <person name="Walter F."/>
            <person name="Albersmeier A."/>
            <person name="Kalinowski J."/>
            <person name="Ruckert C."/>
        </authorList>
    </citation>
    <scope>NUCLEOTIDE SEQUENCE</scope>
    <source>
        <strain evidence="1">CGMCC 1.15454</strain>
    </source>
</reference>
<comment type="caution">
    <text evidence="1">The sequence shown here is derived from an EMBL/GenBank/DDBJ whole genome shotgun (WGS) entry which is preliminary data.</text>
</comment>
<dbReference type="AlphaFoldDB" id="A0A9W5TTX5"/>
<gene>
    <name evidence="1" type="ORF">GCM10011409_01300</name>
</gene>
<dbReference type="InterPro" id="IPR014199">
    <property type="entry name" value="Spore_YtxC"/>
</dbReference>
<evidence type="ECO:0000313" key="2">
    <source>
        <dbReference type="Proteomes" id="UP000621492"/>
    </source>
</evidence>
<protein>
    <recommendedName>
        <fullName evidence="3">Sporulation protein YtxC</fullName>
    </recommendedName>
</protein>
<evidence type="ECO:0000313" key="1">
    <source>
        <dbReference type="EMBL" id="GGB27729.1"/>
    </source>
</evidence>
<name>A0A9W5TTX5_9BACI</name>
<evidence type="ECO:0008006" key="3">
    <source>
        <dbReference type="Google" id="ProtNLM"/>
    </source>
</evidence>
<accession>A0A9W5TTX5</accession>
<dbReference type="Pfam" id="PF08812">
    <property type="entry name" value="YtxC"/>
    <property type="match status" value="1"/>
</dbReference>
<dbReference type="Proteomes" id="UP000621492">
    <property type="component" value="Unassembled WGS sequence"/>
</dbReference>